<dbReference type="RefSeq" id="WP_260997981.1">
    <property type="nucleotide sequence ID" value="NZ_CP054475.1"/>
</dbReference>
<keyword evidence="1" id="KW-0812">Transmembrane</keyword>
<feature type="transmembrane region" description="Helical" evidence="1">
    <location>
        <begin position="111"/>
        <end position="128"/>
    </location>
</feature>
<feature type="transmembrane region" description="Helical" evidence="1">
    <location>
        <begin position="243"/>
        <end position="260"/>
    </location>
</feature>
<accession>A0ABY6A5M1</accession>
<dbReference type="EMBL" id="CP054475">
    <property type="protein sequence ID" value="UXD85983.1"/>
    <property type="molecule type" value="Genomic_DNA"/>
</dbReference>
<keyword evidence="1" id="KW-0472">Membrane</keyword>
<feature type="transmembrane region" description="Helical" evidence="1">
    <location>
        <begin position="16"/>
        <end position="34"/>
    </location>
</feature>
<evidence type="ECO:0008006" key="4">
    <source>
        <dbReference type="Google" id="ProtNLM"/>
    </source>
</evidence>
<feature type="transmembrane region" description="Helical" evidence="1">
    <location>
        <begin position="135"/>
        <end position="153"/>
    </location>
</feature>
<reference evidence="3" key="1">
    <citation type="submission" date="2020-06" db="EMBL/GenBank/DDBJ databases">
        <title>Thalassolituus marinus alknpb1M-1, a hydrocarbon-degrading bacterium isolated from the deep-sea overlying water using an in-situ strategy from the South China Sea basin.</title>
        <authorList>
            <person name="Dong C."/>
            <person name="Chen Y."/>
            <person name="Shao Z."/>
        </authorList>
    </citation>
    <scope>NUCLEOTIDE SEQUENCE [LARGE SCALE GENOMIC DNA]</scope>
    <source>
        <strain evidence="3">alknpb1M-1</strain>
    </source>
</reference>
<dbReference type="Proteomes" id="UP001065322">
    <property type="component" value="Chromosome"/>
</dbReference>
<protein>
    <recommendedName>
        <fullName evidence="4">Glycosyltransferase RgtA/B/C/D-like domain-containing protein</fullName>
    </recommendedName>
</protein>
<feature type="transmembrane region" description="Helical" evidence="1">
    <location>
        <begin position="191"/>
        <end position="213"/>
    </location>
</feature>
<name>A0ABY6A5M1_9GAMM</name>
<feature type="transmembrane region" description="Helical" evidence="1">
    <location>
        <begin position="267"/>
        <end position="288"/>
    </location>
</feature>
<sequence>MKALAKLLPHQHDKTLFYWAMLASFIIVALRIFVADYQIDWDEELYFQIAKGWSDGLVPYRDIFDHKPPLLYVYYSLFSGFGSSFALLRILQALLLLYALMYTWNHFRERLSILFVPVMLALFSAKGLTGTNSELIYIPFILFAFVFLLRGQWLAASLAAALVVGVKYTAALDILGVAVTVWLMQKRWQPVLLFAVVSASVFLLVHALLYMYFNGYGVDVLYETILRNLQHSGGERNLLKVPSKFWTLLVVLILLCGVRMKEGRPDIDVRFTAGLLIWAVLSFVQSQITGRGYYHYFIPIFIPLCLLTFSFIHDLSVTKTRVIGYSVCIGVMLYALSLGNMYYQKHQSDSSRLSAACELDTFHYDGKSLFVYRLCDVQPLKYMFPQFYKSEHFEKVSGSGGLQWLNTVERPVVSDDGKTVQIFPDGLRFAEHYKEQIAAETLTSGR</sequence>
<feature type="transmembrane region" description="Helical" evidence="1">
    <location>
        <begin position="159"/>
        <end position="184"/>
    </location>
</feature>
<evidence type="ECO:0000313" key="3">
    <source>
        <dbReference type="Proteomes" id="UP001065322"/>
    </source>
</evidence>
<organism evidence="2 3">
    <name type="scientific">Thalassolituus hydrocarboniclasticus</name>
    <dbReference type="NCBI Taxonomy" id="2742796"/>
    <lineage>
        <taxon>Bacteria</taxon>
        <taxon>Pseudomonadati</taxon>
        <taxon>Pseudomonadota</taxon>
        <taxon>Gammaproteobacteria</taxon>
        <taxon>Oceanospirillales</taxon>
        <taxon>Oceanospirillaceae</taxon>
        <taxon>Thalassolituus</taxon>
    </lineage>
</organism>
<proteinExistence type="predicted"/>
<keyword evidence="1" id="KW-1133">Transmembrane helix</keyword>
<evidence type="ECO:0000256" key="1">
    <source>
        <dbReference type="SAM" id="Phobius"/>
    </source>
</evidence>
<evidence type="ECO:0000313" key="2">
    <source>
        <dbReference type="EMBL" id="UXD85983.1"/>
    </source>
</evidence>
<feature type="transmembrane region" description="Helical" evidence="1">
    <location>
        <begin position="322"/>
        <end position="343"/>
    </location>
</feature>
<feature type="transmembrane region" description="Helical" evidence="1">
    <location>
        <begin position="294"/>
        <end position="315"/>
    </location>
</feature>
<gene>
    <name evidence="2" type="ORF">HUF19_00300</name>
</gene>
<feature type="transmembrane region" description="Helical" evidence="1">
    <location>
        <begin position="71"/>
        <end position="99"/>
    </location>
</feature>
<keyword evidence="3" id="KW-1185">Reference proteome</keyword>